<gene>
    <name evidence="2" type="ORF">EVAR_80791_1</name>
</gene>
<evidence type="ECO:0000256" key="1">
    <source>
        <dbReference type="SAM" id="MobiDB-lite"/>
    </source>
</evidence>
<feature type="compositionally biased region" description="Basic residues" evidence="1">
    <location>
        <begin position="104"/>
        <end position="117"/>
    </location>
</feature>
<feature type="region of interest" description="Disordered" evidence="1">
    <location>
        <begin position="140"/>
        <end position="177"/>
    </location>
</feature>
<keyword evidence="3" id="KW-1185">Reference proteome</keyword>
<protein>
    <submittedName>
        <fullName evidence="2">Uncharacterized protein</fullName>
    </submittedName>
</protein>
<organism evidence="2 3">
    <name type="scientific">Eumeta variegata</name>
    <name type="common">Bagworm moth</name>
    <name type="synonym">Eumeta japonica</name>
    <dbReference type="NCBI Taxonomy" id="151549"/>
    <lineage>
        <taxon>Eukaryota</taxon>
        <taxon>Metazoa</taxon>
        <taxon>Ecdysozoa</taxon>
        <taxon>Arthropoda</taxon>
        <taxon>Hexapoda</taxon>
        <taxon>Insecta</taxon>
        <taxon>Pterygota</taxon>
        <taxon>Neoptera</taxon>
        <taxon>Endopterygota</taxon>
        <taxon>Lepidoptera</taxon>
        <taxon>Glossata</taxon>
        <taxon>Ditrysia</taxon>
        <taxon>Tineoidea</taxon>
        <taxon>Psychidae</taxon>
        <taxon>Oiketicinae</taxon>
        <taxon>Eumeta</taxon>
    </lineage>
</organism>
<dbReference type="AlphaFoldDB" id="A0A4C1WDJ6"/>
<dbReference type="Proteomes" id="UP000299102">
    <property type="component" value="Unassembled WGS sequence"/>
</dbReference>
<proteinExistence type="predicted"/>
<sequence length="177" mass="18898">MNIFSATAAAAAKARAQRRVCALYTFTYSVCFTDRIGAATSGGVGAMRVGRARAQHTHPDSEPSCSDPSCDWLCRSTAGTRNTNFTHGDSPRLIPARSDSPSALRRRRRRTGSRRRSERNLSSEGRMRHDVYELISTARDRNATVGGGDRASGAGARAGAHQAGRGAQHAQPPSGSL</sequence>
<dbReference type="EMBL" id="BGZK01000538">
    <property type="protein sequence ID" value="GBP49123.1"/>
    <property type="molecule type" value="Genomic_DNA"/>
</dbReference>
<comment type="caution">
    <text evidence="2">The sequence shown here is derived from an EMBL/GenBank/DDBJ whole genome shotgun (WGS) entry which is preliminary data.</text>
</comment>
<evidence type="ECO:0000313" key="3">
    <source>
        <dbReference type="Proteomes" id="UP000299102"/>
    </source>
</evidence>
<accession>A0A4C1WDJ6</accession>
<evidence type="ECO:0000313" key="2">
    <source>
        <dbReference type="EMBL" id="GBP49123.1"/>
    </source>
</evidence>
<name>A0A4C1WDJ6_EUMVA</name>
<feature type="compositionally biased region" description="Low complexity" evidence="1">
    <location>
        <begin position="151"/>
        <end position="171"/>
    </location>
</feature>
<reference evidence="2 3" key="1">
    <citation type="journal article" date="2019" name="Commun. Biol.">
        <title>The bagworm genome reveals a unique fibroin gene that provides high tensile strength.</title>
        <authorList>
            <person name="Kono N."/>
            <person name="Nakamura H."/>
            <person name="Ohtoshi R."/>
            <person name="Tomita M."/>
            <person name="Numata K."/>
            <person name="Arakawa K."/>
        </authorList>
    </citation>
    <scope>NUCLEOTIDE SEQUENCE [LARGE SCALE GENOMIC DNA]</scope>
</reference>
<feature type="region of interest" description="Disordered" evidence="1">
    <location>
        <begin position="81"/>
        <end position="125"/>
    </location>
</feature>